<sequence>MEELKPVNSHHQNDDVDTENEDDKPMLSSQALAALQEFLAEQNQNLEAETPESESHTVALVSENWRLSQFWYDAVTAETIASEVVSLCSNSDSRVACIACPTLYAYLKKIGPNVAAQILEYDERFEQYGSDFTFYDYNQPEDLPLELKHAFSVVIADPPYLSKECLEKITQTVSFLARPGDSFVLLLTGEVQKDRAAKLLGLRPCGFRPRHSSKLGNEFCLFTNYDPK</sequence>
<proteinExistence type="predicted"/>
<evidence type="ECO:0000313" key="1">
    <source>
        <dbReference type="EMBL" id="KAJ0088195.1"/>
    </source>
</evidence>
<comment type="caution">
    <text evidence="1">The sequence shown here is derived from an EMBL/GenBank/DDBJ whole genome shotgun (WGS) entry which is preliminary data.</text>
</comment>
<accession>A0ACC1ANC0</accession>
<reference evidence="2" key="1">
    <citation type="journal article" date="2023" name="G3 (Bethesda)">
        <title>Genome assembly and association tests identify interacting loci associated with vigor, precocity, and sex in interspecific pistachio rootstocks.</title>
        <authorList>
            <person name="Palmer W."/>
            <person name="Jacygrad E."/>
            <person name="Sagayaradj S."/>
            <person name="Cavanaugh K."/>
            <person name="Han R."/>
            <person name="Bertier L."/>
            <person name="Beede B."/>
            <person name="Kafkas S."/>
            <person name="Golino D."/>
            <person name="Preece J."/>
            <person name="Michelmore R."/>
        </authorList>
    </citation>
    <scope>NUCLEOTIDE SEQUENCE [LARGE SCALE GENOMIC DNA]</scope>
</reference>
<dbReference type="EMBL" id="CM047905">
    <property type="protein sequence ID" value="KAJ0088195.1"/>
    <property type="molecule type" value="Genomic_DNA"/>
</dbReference>
<protein>
    <submittedName>
        <fullName evidence="1">Uncharacterized protein</fullName>
    </submittedName>
</protein>
<evidence type="ECO:0000313" key="2">
    <source>
        <dbReference type="Proteomes" id="UP001164250"/>
    </source>
</evidence>
<gene>
    <name evidence="1" type="ORF">Patl1_32840</name>
</gene>
<dbReference type="Proteomes" id="UP001164250">
    <property type="component" value="Chromosome 9"/>
</dbReference>
<keyword evidence="2" id="KW-1185">Reference proteome</keyword>
<organism evidence="1 2">
    <name type="scientific">Pistacia atlantica</name>
    <dbReference type="NCBI Taxonomy" id="434234"/>
    <lineage>
        <taxon>Eukaryota</taxon>
        <taxon>Viridiplantae</taxon>
        <taxon>Streptophyta</taxon>
        <taxon>Embryophyta</taxon>
        <taxon>Tracheophyta</taxon>
        <taxon>Spermatophyta</taxon>
        <taxon>Magnoliopsida</taxon>
        <taxon>eudicotyledons</taxon>
        <taxon>Gunneridae</taxon>
        <taxon>Pentapetalae</taxon>
        <taxon>rosids</taxon>
        <taxon>malvids</taxon>
        <taxon>Sapindales</taxon>
        <taxon>Anacardiaceae</taxon>
        <taxon>Pistacia</taxon>
    </lineage>
</organism>
<name>A0ACC1ANC0_9ROSI</name>